<gene>
    <name evidence="1" type="ORF">O181_017818</name>
</gene>
<sequence>MKNALGEGSEDESNPIEIHLVDYQEPQSEKGLKKDPVQENMGCTKILGNTRQGNGIHIGKFIKMTVFVNNGQHPLIVDSGAHCSIIPKGKLEKHFQNLEKNLLPTKARNFKSASGKMTSIGIILKYMIIPTGQEKSDSIKSVWFLNICTAIYSYLGQTTKGCIS</sequence>
<accession>A0A9Q3GS47</accession>
<proteinExistence type="predicted"/>
<protein>
    <submittedName>
        <fullName evidence="1">Uncharacterized protein</fullName>
    </submittedName>
</protein>
<keyword evidence="2" id="KW-1185">Reference proteome</keyword>
<evidence type="ECO:0000313" key="1">
    <source>
        <dbReference type="EMBL" id="MBW0478103.1"/>
    </source>
</evidence>
<evidence type="ECO:0000313" key="2">
    <source>
        <dbReference type="Proteomes" id="UP000765509"/>
    </source>
</evidence>
<dbReference type="EMBL" id="AVOT02005059">
    <property type="protein sequence ID" value="MBW0478103.1"/>
    <property type="molecule type" value="Genomic_DNA"/>
</dbReference>
<reference evidence="1" key="1">
    <citation type="submission" date="2021-03" db="EMBL/GenBank/DDBJ databases">
        <title>Draft genome sequence of rust myrtle Austropuccinia psidii MF-1, a brazilian biotype.</title>
        <authorList>
            <person name="Quecine M.C."/>
            <person name="Pachon D.M.R."/>
            <person name="Bonatelli M.L."/>
            <person name="Correr F.H."/>
            <person name="Franceschini L.M."/>
            <person name="Leite T.F."/>
            <person name="Margarido G.R.A."/>
            <person name="Almeida C.A."/>
            <person name="Ferrarezi J.A."/>
            <person name="Labate C.A."/>
        </authorList>
    </citation>
    <scope>NUCLEOTIDE SEQUENCE</scope>
    <source>
        <strain evidence="1">MF-1</strain>
    </source>
</reference>
<dbReference type="Proteomes" id="UP000765509">
    <property type="component" value="Unassembled WGS sequence"/>
</dbReference>
<organism evidence="1 2">
    <name type="scientific">Austropuccinia psidii MF-1</name>
    <dbReference type="NCBI Taxonomy" id="1389203"/>
    <lineage>
        <taxon>Eukaryota</taxon>
        <taxon>Fungi</taxon>
        <taxon>Dikarya</taxon>
        <taxon>Basidiomycota</taxon>
        <taxon>Pucciniomycotina</taxon>
        <taxon>Pucciniomycetes</taxon>
        <taxon>Pucciniales</taxon>
        <taxon>Sphaerophragmiaceae</taxon>
        <taxon>Austropuccinia</taxon>
    </lineage>
</organism>
<name>A0A9Q3GS47_9BASI</name>
<dbReference type="AlphaFoldDB" id="A0A9Q3GS47"/>
<comment type="caution">
    <text evidence="1">The sequence shown here is derived from an EMBL/GenBank/DDBJ whole genome shotgun (WGS) entry which is preliminary data.</text>
</comment>